<dbReference type="SUPFAM" id="SSF53850">
    <property type="entry name" value="Periplasmic binding protein-like II"/>
    <property type="match status" value="3"/>
</dbReference>
<dbReference type="InterPro" id="IPR029787">
    <property type="entry name" value="Nucleotide_cyclase"/>
</dbReference>
<keyword evidence="4" id="KW-1133">Transmembrane helix</keyword>
<protein>
    <submittedName>
        <fullName evidence="7">Periplasmic/7TM domain sensor diguanylate cyclase</fullName>
    </submittedName>
</protein>
<keyword evidence="4" id="KW-0472">Membrane</keyword>
<dbReference type="Gene3D" id="3.30.70.270">
    <property type="match status" value="1"/>
</dbReference>
<name>A0A1I6GZZ3_9GAMM</name>
<feature type="domain" description="GGDEF" evidence="6">
    <location>
        <begin position="834"/>
        <end position="969"/>
    </location>
</feature>
<evidence type="ECO:0000256" key="1">
    <source>
        <dbReference type="ARBA" id="ARBA00001946"/>
    </source>
</evidence>
<organism evidence="7 8">
    <name type="scientific">Marinobacter gudaonensis</name>
    <dbReference type="NCBI Taxonomy" id="375760"/>
    <lineage>
        <taxon>Bacteria</taxon>
        <taxon>Pseudomonadati</taxon>
        <taxon>Pseudomonadota</taxon>
        <taxon>Gammaproteobacteria</taxon>
        <taxon>Pseudomonadales</taxon>
        <taxon>Marinobacteraceae</taxon>
        <taxon>Marinobacter</taxon>
    </lineage>
</organism>
<feature type="signal peptide" evidence="5">
    <location>
        <begin position="1"/>
        <end position="34"/>
    </location>
</feature>
<dbReference type="InterPro" id="IPR000160">
    <property type="entry name" value="GGDEF_dom"/>
</dbReference>
<dbReference type="Gene3D" id="3.40.190.10">
    <property type="entry name" value="Periplasmic binding protein-like II"/>
    <property type="match status" value="6"/>
</dbReference>
<gene>
    <name evidence="7" type="ORF">SAMN04488073_1878</name>
</gene>
<dbReference type="SMART" id="SM00267">
    <property type="entry name" value="GGDEF"/>
    <property type="match status" value="1"/>
</dbReference>
<evidence type="ECO:0000256" key="5">
    <source>
        <dbReference type="SAM" id="SignalP"/>
    </source>
</evidence>
<dbReference type="GO" id="GO:0003824">
    <property type="term" value="F:catalytic activity"/>
    <property type="evidence" value="ECO:0007669"/>
    <property type="project" value="UniProtKB-ARBA"/>
</dbReference>
<dbReference type="PROSITE" id="PS50887">
    <property type="entry name" value="GGDEF"/>
    <property type="match status" value="1"/>
</dbReference>
<sequence length="969" mass="109436">MNCPAHSLPNPFVSVALFVLLAITGLLVSASAHSQENTHPITVGIVADNKPYSFVEGRTAGGFSVDVLRDVARQSGLEFTFRAGSWPEIYSAFMRGDLDVIDGISFRQDRAQEILFTGPYHIRQTYLMHDTQHPIGEVQSIEDLQGLRVGVVRDVYYAERLREFGIEHTSYDSLYSLIRALAFGWVDVIIGPRLTLQYYANEAGFRFLAIAGEAPLGELSREDFRLGVLKSNEALFKRINAGLEQIPEKRILELLERWQEFGGTRLAASEDLVLSPEQRRFIAETGPVRVGLMRDYAPYSFDSGTRIEGLTVDVLHRLSDLTGLQVIPVSGQWVELLPLFRDGEIDVLANMSFRPQRTAFTRYTEPYHTIPNVAFTLDPDLDFNSLADLQGQRVALGSGIYYEKPVRERLGDDARVFTAQDAMFEALARGEVDVVLAALPNGNFWIRELGLTGVRIAGELLLEGLPGEDLRFGVRPGLAPLTDILDQALASISADEMRTIENRWLGASNSRQRSATGEVSLSAGEQQWLEARGYRLSMCIDPDWLPLEGFNEEGKHIGLSAEVFRLFAERTPIRFEVLPTETWQQSMVAARERRCDLLAMAMKTPERSEFMNFTEPYLVAPNVVLGRIEAPFIERVGDLRGQKVGVVEDYAFAELLKERYPSLNLVEVPNEQEGLRRLQRRELDGYITTLPTASHYIQDLGFPELKVIGRIPADWSLSVATRSDEPLLLGIMQKLVASLTIDERRSLESHWRNIQLKQSVDYSLLWQLAIVGALITVLLVYWNRKLGRLNRELAVANETLARLSVTDDLTQLGNRSYFDQEFRKSFQWCQRHHSGFAVAMVDADHFKRINDTHGHEAGDLCLKAMAEIMRSHFRRETDRLARFGGEEFVVFASFEDRDEFRNRLESLRQAVAHSSVRFQDEEIRMTISIGLATGRPGPEASAAEYLRQADNALYQAKQNGRNRTEVRAI</sequence>
<dbReference type="FunFam" id="3.30.70.270:FF:000001">
    <property type="entry name" value="Diguanylate cyclase domain protein"/>
    <property type="match status" value="1"/>
</dbReference>
<reference evidence="8" key="1">
    <citation type="submission" date="2016-10" db="EMBL/GenBank/DDBJ databases">
        <authorList>
            <person name="Varghese N."/>
            <person name="Submissions S."/>
        </authorList>
    </citation>
    <scope>NUCLEOTIDE SEQUENCE [LARGE SCALE GENOMIC DNA]</scope>
    <source>
        <strain evidence="8">CGMCC 1.6294</strain>
    </source>
</reference>
<dbReference type="InterPro" id="IPR001638">
    <property type="entry name" value="Solute-binding_3/MltF_N"/>
</dbReference>
<feature type="chain" id="PRO_5011442270" evidence="5">
    <location>
        <begin position="35"/>
        <end position="969"/>
    </location>
</feature>
<evidence type="ECO:0000256" key="2">
    <source>
        <dbReference type="ARBA" id="ARBA00010333"/>
    </source>
</evidence>
<dbReference type="RefSeq" id="WP_091988710.1">
    <property type="nucleotide sequence ID" value="NZ_FOYV01000001.1"/>
</dbReference>
<evidence type="ECO:0000256" key="3">
    <source>
        <dbReference type="ARBA" id="ARBA00022729"/>
    </source>
</evidence>
<proteinExistence type="inferred from homology"/>
<dbReference type="CDD" id="cd13708">
    <property type="entry name" value="PBP2_BvgS_like_1"/>
    <property type="match status" value="1"/>
</dbReference>
<evidence type="ECO:0000259" key="6">
    <source>
        <dbReference type="PROSITE" id="PS50887"/>
    </source>
</evidence>
<dbReference type="SMART" id="SM00062">
    <property type="entry name" value="PBPb"/>
    <property type="match status" value="3"/>
</dbReference>
<evidence type="ECO:0000313" key="8">
    <source>
        <dbReference type="Proteomes" id="UP000199290"/>
    </source>
</evidence>
<evidence type="ECO:0000256" key="4">
    <source>
        <dbReference type="SAM" id="Phobius"/>
    </source>
</evidence>
<keyword evidence="3 5" id="KW-0732">Signal</keyword>
<dbReference type="PANTHER" id="PTHR35936">
    <property type="entry name" value="MEMBRANE-BOUND LYTIC MUREIN TRANSGLYCOSYLASE F"/>
    <property type="match status" value="1"/>
</dbReference>
<dbReference type="SUPFAM" id="SSF55073">
    <property type="entry name" value="Nucleotide cyclase"/>
    <property type="match status" value="1"/>
</dbReference>
<dbReference type="Proteomes" id="UP000199290">
    <property type="component" value="Unassembled WGS sequence"/>
</dbReference>
<dbReference type="AlphaFoldDB" id="A0A1I6GZZ3"/>
<feature type="transmembrane region" description="Helical" evidence="4">
    <location>
        <begin position="764"/>
        <end position="782"/>
    </location>
</feature>
<keyword evidence="4" id="KW-0812">Transmembrane</keyword>
<comment type="similarity">
    <text evidence="2">Belongs to the bacterial solute-binding protein 3 family.</text>
</comment>
<comment type="cofactor">
    <cofactor evidence="1">
        <name>Mg(2+)</name>
        <dbReference type="ChEBI" id="CHEBI:18420"/>
    </cofactor>
</comment>
<dbReference type="OrthoDB" id="9180959at2"/>
<dbReference type="Pfam" id="PF00497">
    <property type="entry name" value="SBP_bac_3"/>
    <property type="match status" value="3"/>
</dbReference>
<dbReference type="CDD" id="cd01949">
    <property type="entry name" value="GGDEF"/>
    <property type="match status" value="1"/>
</dbReference>
<dbReference type="CDD" id="cd01007">
    <property type="entry name" value="PBP2_BvgS_HisK_like"/>
    <property type="match status" value="2"/>
</dbReference>
<keyword evidence="8" id="KW-1185">Reference proteome</keyword>
<evidence type="ECO:0000313" key="7">
    <source>
        <dbReference type="EMBL" id="SFR47752.1"/>
    </source>
</evidence>
<dbReference type="STRING" id="375760.SAMN04488073_1878"/>
<dbReference type="NCBIfam" id="TIGR00254">
    <property type="entry name" value="GGDEF"/>
    <property type="match status" value="1"/>
</dbReference>
<dbReference type="EMBL" id="FOYV01000001">
    <property type="protein sequence ID" value="SFR47752.1"/>
    <property type="molecule type" value="Genomic_DNA"/>
</dbReference>
<accession>A0A1I6GZZ3</accession>
<dbReference type="InterPro" id="IPR043128">
    <property type="entry name" value="Rev_trsase/Diguanyl_cyclase"/>
</dbReference>
<dbReference type="Pfam" id="PF00990">
    <property type="entry name" value="GGDEF"/>
    <property type="match status" value="1"/>
</dbReference>